<gene>
    <name evidence="2" type="ORF">SVIM_LOCUS376707</name>
</gene>
<organism evidence="2">
    <name type="scientific">Salix viminalis</name>
    <name type="common">Common osier</name>
    <name type="synonym">Basket willow</name>
    <dbReference type="NCBI Taxonomy" id="40686"/>
    <lineage>
        <taxon>Eukaryota</taxon>
        <taxon>Viridiplantae</taxon>
        <taxon>Streptophyta</taxon>
        <taxon>Embryophyta</taxon>
        <taxon>Tracheophyta</taxon>
        <taxon>Spermatophyta</taxon>
        <taxon>Magnoliopsida</taxon>
        <taxon>eudicotyledons</taxon>
        <taxon>Gunneridae</taxon>
        <taxon>Pentapetalae</taxon>
        <taxon>rosids</taxon>
        <taxon>fabids</taxon>
        <taxon>Malpighiales</taxon>
        <taxon>Salicaceae</taxon>
        <taxon>Saliceae</taxon>
        <taxon>Salix</taxon>
    </lineage>
</organism>
<protein>
    <submittedName>
        <fullName evidence="2">Uncharacterized protein</fullName>
    </submittedName>
</protein>
<evidence type="ECO:0000313" key="2">
    <source>
        <dbReference type="EMBL" id="VFU54077.1"/>
    </source>
</evidence>
<reference evidence="2" key="1">
    <citation type="submission" date="2019-03" db="EMBL/GenBank/DDBJ databases">
        <authorList>
            <person name="Mank J."/>
            <person name="Almeida P."/>
        </authorList>
    </citation>
    <scope>NUCLEOTIDE SEQUENCE</scope>
    <source>
        <strain evidence="2">78183</strain>
    </source>
</reference>
<dbReference type="AlphaFoldDB" id="A0A6N2MKD3"/>
<dbReference type="EMBL" id="CAADRP010001830">
    <property type="protein sequence ID" value="VFU54077.1"/>
    <property type="molecule type" value="Genomic_DNA"/>
</dbReference>
<evidence type="ECO:0000256" key="1">
    <source>
        <dbReference type="SAM" id="MobiDB-lite"/>
    </source>
</evidence>
<accession>A0A6N2MKD3</accession>
<feature type="region of interest" description="Disordered" evidence="1">
    <location>
        <begin position="1"/>
        <end position="78"/>
    </location>
</feature>
<feature type="compositionally biased region" description="Basic and acidic residues" evidence="1">
    <location>
        <begin position="31"/>
        <end position="45"/>
    </location>
</feature>
<sequence length="119" mass="13298">MEHAKLVKEPAGTDTAAENRESRTSSASAGTREEPALNEVTREEYAGVETTGTSERNEVETSTDDEHEQGNEQQPPKKTLVIAKMAIKSCRLSVDGKRVMSIEEFKRWLRTFDADKDII</sequence>
<name>A0A6N2MKD3_SALVM</name>
<proteinExistence type="predicted"/>